<dbReference type="PANTHER" id="PTHR24276">
    <property type="entry name" value="POLYSERASE-RELATED"/>
    <property type="match status" value="1"/>
</dbReference>
<dbReference type="Proteomes" id="UP000695007">
    <property type="component" value="Unplaced"/>
</dbReference>
<dbReference type="InterPro" id="IPR050430">
    <property type="entry name" value="Peptidase_S1"/>
</dbReference>
<reference evidence="8" key="1">
    <citation type="submission" date="2025-08" db="UniProtKB">
        <authorList>
            <consortium name="RefSeq"/>
        </authorList>
    </citation>
    <scope>IDENTIFICATION</scope>
</reference>
<evidence type="ECO:0000313" key="7">
    <source>
        <dbReference type="Proteomes" id="UP000695007"/>
    </source>
</evidence>
<protein>
    <submittedName>
        <fullName evidence="8">Chymotrypsin-1-like</fullName>
    </submittedName>
</protein>
<keyword evidence="4" id="KW-0720">Serine protease</keyword>
<keyword evidence="3" id="KW-0378">Hydrolase</keyword>
<dbReference type="Gene3D" id="2.40.10.10">
    <property type="entry name" value="Trypsin-like serine proteases"/>
    <property type="match status" value="1"/>
</dbReference>
<dbReference type="SUPFAM" id="SSF50494">
    <property type="entry name" value="Trypsin-like serine proteases"/>
    <property type="match status" value="1"/>
</dbReference>
<dbReference type="PANTHER" id="PTHR24276:SF98">
    <property type="entry name" value="FI18310P1-RELATED"/>
    <property type="match status" value="1"/>
</dbReference>
<dbReference type="CDD" id="cd00190">
    <property type="entry name" value="Tryp_SPc"/>
    <property type="match status" value="1"/>
</dbReference>
<evidence type="ECO:0000256" key="5">
    <source>
        <dbReference type="ARBA" id="ARBA00023157"/>
    </source>
</evidence>
<dbReference type="RefSeq" id="XP_011497636.1">
    <property type="nucleotide sequence ID" value="XM_011499334.1"/>
</dbReference>
<dbReference type="InterPro" id="IPR018114">
    <property type="entry name" value="TRYPSIN_HIS"/>
</dbReference>
<dbReference type="GO" id="GO:0004252">
    <property type="term" value="F:serine-type endopeptidase activity"/>
    <property type="evidence" value="ECO:0007669"/>
    <property type="project" value="InterPro"/>
</dbReference>
<dbReference type="InterPro" id="IPR001314">
    <property type="entry name" value="Peptidase_S1A"/>
</dbReference>
<dbReference type="SMART" id="SM00020">
    <property type="entry name" value="Tryp_SPc"/>
    <property type="match status" value="1"/>
</dbReference>
<dbReference type="GeneID" id="105362008"/>
<gene>
    <name evidence="8" type="primary">LOC105362008</name>
</gene>
<organism evidence="7 8">
    <name type="scientific">Ceratosolen solmsi marchali</name>
    <dbReference type="NCBI Taxonomy" id="326594"/>
    <lineage>
        <taxon>Eukaryota</taxon>
        <taxon>Metazoa</taxon>
        <taxon>Ecdysozoa</taxon>
        <taxon>Arthropoda</taxon>
        <taxon>Hexapoda</taxon>
        <taxon>Insecta</taxon>
        <taxon>Pterygota</taxon>
        <taxon>Neoptera</taxon>
        <taxon>Endopterygota</taxon>
        <taxon>Hymenoptera</taxon>
        <taxon>Apocrita</taxon>
        <taxon>Proctotrupomorpha</taxon>
        <taxon>Chalcidoidea</taxon>
        <taxon>Agaonidae</taxon>
        <taxon>Agaoninae</taxon>
        <taxon>Ceratosolen</taxon>
    </lineage>
</organism>
<keyword evidence="7" id="KW-1185">Reference proteome</keyword>
<sequence length="243" mass="26728">MNYGISAKKSRIFGGSNALISDFPHLVNIRISSGNELLCGGSIISRWNVLTAAHCLSISLHVLPSLRVYTGTTSSVDVSGNWFRIEHVYFHPEFRLLDDNGIYSHDIAVIKLDSMIQFTQYQNKIPLPTRRPRSENLAVIAGWGLTENSYGYLTSPHLKKGPAIILNSTDCAQHVPLDVLNTQFCTFYSIGKGICAGDGGGSVVSNGELYGVISFSYGCAQGTPDVHTAVYYYLDFIRTHMIE</sequence>
<dbReference type="PROSITE" id="PS00134">
    <property type="entry name" value="TRYPSIN_HIS"/>
    <property type="match status" value="1"/>
</dbReference>
<dbReference type="InterPro" id="IPR043504">
    <property type="entry name" value="Peptidase_S1_PA_chymotrypsin"/>
</dbReference>
<comment type="similarity">
    <text evidence="1">Belongs to the peptidase S1 family.</text>
</comment>
<evidence type="ECO:0000256" key="3">
    <source>
        <dbReference type="ARBA" id="ARBA00022801"/>
    </source>
</evidence>
<evidence type="ECO:0000256" key="2">
    <source>
        <dbReference type="ARBA" id="ARBA00022670"/>
    </source>
</evidence>
<feature type="domain" description="Peptidase S1" evidence="6">
    <location>
        <begin position="12"/>
        <end position="242"/>
    </location>
</feature>
<name>A0AAJ6YGH8_9HYME</name>
<dbReference type="FunFam" id="2.40.10.10:FF:000068">
    <property type="entry name" value="transmembrane protease serine 2"/>
    <property type="match status" value="1"/>
</dbReference>
<dbReference type="InterPro" id="IPR001254">
    <property type="entry name" value="Trypsin_dom"/>
</dbReference>
<proteinExistence type="inferred from homology"/>
<dbReference type="KEGG" id="csol:105362008"/>
<dbReference type="AlphaFoldDB" id="A0AAJ6YGH8"/>
<dbReference type="GO" id="GO:0006508">
    <property type="term" value="P:proteolysis"/>
    <property type="evidence" value="ECO:0007669"/>
    <property type="project" value="UniProtKB-KW"/>
</dbReference>
<dbReference type="Pfam" id="PF00089">
    <property type="entry name" value="Trypsin"/>
    <property type="match status" value="1"/>
</dbReference>
<evidence type="ECO:0000313" key="8">
    <source>
        <dbReference type="RefSeq" id="XP_011497636.1"/>
    </source>
</evidence>
<dbReference type="PRINTS" id="PR00722">
    <property type="entry name" value="CHYMOTRYPSIN"/>
</dbReference>
<evidence type="ECO:0000256" key="1">
    <source>
        <dbReference type="ARBA" id="ARBA00007664"/>
    </source>
</evidence>
<dbReference type="InterPro" id="IPR009003">
    <property type="entry name" value="Peptidase_S1_PA"/>
</dbReference>
<evidence type="ECO:0000259" key="6">
    <source>
        <dbReference type="PROSITE" id="PS50240"/>
    </source>
</evidence>
<keyword evidence="5" id="KW-1015">Disulfide bond</keyword>
<evidence type="ECO:0000256" key="4">
    <source>
        <dbReference type="ARBA" id="ARBA00022825"/>
    </source>
</evidence>
<keyword evidence="2" id="KW-0645">Protease</keyword>
<dbReference type="PROSITE" id="PS50240">
    <property type="entry name" value="TRYPSIN_DOM"/>
    <property type="match status" value="1"/>
</dbReference>
<accession>A0AAJ6YGH8</accession>